<dbReference type="PANTHER" id="PTHR43877:SF2">
    <property type="entry name" value="AMINOALKYLPHOSPHONATE N-ACETYLTRANSFERASE-RELATED"/>
    <property type="match status" value="1"/>
</dbReference>
<dbReference type="Proteomes" id="UP000292627">
    <property type="component" value="Unassembled WGS sequence"/>
</dbReference>
<dbReference type="Pfam" id="PF00583">
    <property type="entry name" value="Acetyltransf_1"/>
    <property type="match status" value="1"/>
</dbReference>
<sequence length="174" mass="18773">MCQRPASPPGGLQVSESTPLRDVAPADLPALLALNNAHAAALSWQTPAQFAQLIGMACFARTCGEADALLIALDQDAAYDNPNFAWLSARFERFVYIDRIVVAEHAQGRGLAGTLYDALKHQARLLGQTRLVCEINLDPPNPGSVAFHERMGFERVGQADLPSGKRVGYFACPL</sequence>
<keyword evidence="1 4" id="KW-0808">Transferase</keyword>
<reference evidence="4 5" key="1">
    <citation type="submission" date="2019-02" db="EMBL/GenBank/DDBJ databases">
        <title>WGS of Pseudoxanthomonas species novum from clinical isolates.</title>
        <authorList>
            <person name="Bernier A.-M."/>
            <person name="Bernard K."/>
            <person name="Vachon A."/>
        </authorList>
    </citation>
    <scope>NUCLEOTIDE SEQUENCE [LARGE SCALE GENOMIC DNA]</scope>
    <source>
        <strain evidence="4 5">NML171200</strain>
    </source>
</reference>
<proteinExistence type="predicted"/>
<comment type="caution">
    <text evidence="4">The sequence shown here is derived from an EMBL/GenBank/DDBJ whole genome shotgun (WGS) entry which is preliminary data.</text>
</comment>
<evidence type="ECO:0000259" key="3">
    <source>
        <dbReference type="PROSITE" id="PS51186"/>
    </source>
</evidence>
<dbReference type="PANTHER" id="PTHR43877">
    <property type="entry name" value="AMINOALKYLPHOSPHONATE N-ACETYLTRANSFERASE-RELATED-RELATED"/>
    <property type="match status" value="1"/>
</dbReference>
<evidence type="ECO:0000256" key="2">
    <source>
        <dbReference type="ARBA" id="ARBA00023315"/>
    </source>
</evidence>
<dbReference type="GO" id="GO:0016747">
    <property type="term" value="F:acyltransferase activity, transferring groups other than amino-acyl groups"/>
    <property type="evidence" value="ECO:0007669"/>
    <property type="project" value="InterPro"/>
</dbReference>
<organism evidence="4 5">
    <name type="scientific">Pseudoxanthomonas winnipegensis</name>
    <dbReference type="NCBI Taxonomy" id="2480810"/>
    <lineage>
        <taxon>Bacteria</taxon>
        <taxon>Pseudomonadati</taxon>
        <taxon>Pseudomonadota</taxon>
        <taxon>Gammaproteobacteria</taxon>
        <taxon>Lysobacterales</taxon>
        <taxon>Lysobacteraceae</taxon>
        <taxon>Pseudoxanthomonas</taxon>
    </lineage>
</organism>
<name>A0A4Q8L7H8_9GAMM</name>
<keyword evidence="2" id="KW-0012">Acyltransferase</keyword>
<dbReference type="OrthoDB" id="6182349at2"/>
<protein>
    <submittedName>
        <fullName evidence="4">GNAT family N-acetyltransferase</fullName>
    </submittedName>
</protein>
<evidence type="ECO:0000313" key="5">
    <source>
        <dbReference type="Proteomes" id="UP000292627"/>
    </source>
</evidence>
<dbReference type="AlphaFoldDB" id="A0A4Q8L7H8"/>
<gene>
    <name evidence="4" type="ORF">EA660_15650</name>
</gene>
<dbReference type="InterPro" id="IPR016890">
    <property type="entry name" value="UCP028520"/>
</dbReference>
<feature type="domain" description="N-acetyltransferase" evidence="3">
    <location>
        <begin position="18"/>
        <end position="174"/>
    </location>
</feature>
<evidence type="ECO:0000313" key="4">
    <source>
        <dbReference type="EMBL" id="TAA23363.1"/>
    </source>
</evidence>
<dbReference type="EMBL" id="SHMC01000006">
    <property type="protein sequence ID" value="TAA23363.1"/>
    <property type="molecule type" value="Genomic_DNA"/>
</dbReference>
<dbReference type="CDD" id="cd04301">
    <property type="entry name" value="NAT_SF"/>
    <property type="match status" value="1"/>
</dbReference>
<dbReference type="PIRSF" id="PIRSF028520">
    <property type="entry name" value="UCP028520"/>
    <property type="match status" value="1"/>
</dbReference>
<dbReference type="SUPFAM" id="SSF55729">
    <property type="entry name" value="Acyl-CoA N-acyltransferases (Nat)"/>
    <property type="match status" value="1"/>
</dbReference>
<dbReference type="InterPro" id="IPR050832">
    <property type="entry name" value="Bact_Acetyltransf"/>
</dbReference>
<dbReference type="InterPro" id="IPR016181">
    <property type="entry name" value="Acyl_CoA_acyltransferase"/>
</dbReference>
<dbReference type="InterPro" id="IPR000182">
    <property type="entry name" value="GNAT_dom"/>
</dbReference>
<evidence type="ECO:0000256" key="1">
    <source>
        <dbReference type="ARBA" id="ARBA00022679"/>
    </source>
</evidence>
<dbReference type="Gene3D" id="3.40.630.30">
    <property type="match status" value="1"/>
</dbReference>
<dbReference type="PROSITE" id="PS51186">
    <property type="entry name" value="GNAT"/>
    <property type="match status" value="1"/>
</dbReference>
<accession>A0A4Q8L7H8</accession>